<dbReference type="InterPro" id="IPR023610">
    <property type="entry name" value="PInositol-4/5-P-5/4-kinase"/>
</dbReference>
<reference evidence="4" key="1">
    <citation type="journal article" date="2020" name="Stud. Mycol.">
        <title>101 Dothideomycetes genomes: a test case for predicting lifestyles and emergence of pathogens.</title>
        <authorList>
            <person name="Haridas S."/>
            <person name="Albert R."/>
            <person name="Binder M."/>
            <person name="Bloem J."/>
            <person name="Labutti K."/>
            <person name="Salamov A."/>
            <person name="Andreopoulos B."/>
            <person name="Baker S."/>
            <person name="Barry K."/>
            <person name="Bills G."/>
            <person name="Bluhm B."/>
            <person name="Cannon C."/>
            <person name="Castanera R."/>
            <person name="Culley D."/>
            <person name="Daum C."/>
            <person name="Ezra D."/>
            <person name="Gonzalez J."/>
            <person name="Henrissat B."/>
            <person name="Kuo A."/>
            <person name="Liang C."/>
            <person name="Lipzen A."/>
            <person name="Lutzoni F."/>
            <person name="Magnuson J."/>
            <person name="Mondo S."/>
            <person name="Nolan M."/>
            <person name="Ohm R."/>
            <person name="Pangilinan J."/>
            <person name="Park H.-J."/>
            <person name="Ramirez L."/>
            <person name="Alfaro M."/>
            <person name="Sun H."/>
            <person name="Tritt A."/>
            <person name="Yoshinaga Y."/>
            <person name="Zwiers L.-H."/>
            <person name="Turgeon B."/>
            <person name="Goodwin S."/>
            <person name="Spatafora J."/>
            <person name="Crous P."/>
            <person name="Grigoriev I."/>
        </authorList>
    </citation>
    <scope>NUCLEOTIDE SEQUENCE</scope>
    <source>
        <strain evidence="4">ATCC 16933</strain>
    </source>
</reference>
<evidence type="ECO:0000256" key="2">
    <source>
        <dbReference type="SAM" id="MobiDB-lite"/>
    </source>
</evidence>
<keyword evidence="5" id="KW-1185">Reference proteome</keyword>
<dbReference type="Proteomes" id="UP000799766">
    <property type="component" value="Unassembled WGS sequence"/>
</dbReference>
<dbReference type="InterPro" id="IPR027483">
    <property type="entry name" value="PInositol-4-P-4/5-kinase_C_sf"/>
</dbReference>
<feature type="region of interest" description="Disordered" evidence="2">
    <location>
        <begin position="258"/>
        <end position="284"/>
    </location>
</feature>
<keyword evidence="1" id="KW-0067">ATP-binding</keyword>
<dbReference type="AlphaFoldDB" id="A0A6A6P280"/>
<dbReference type="GO" id="GO:0046854">
    <property type="term" value="P:phosphatidylinositol phosphate biosynthetic process"/>
    <property type="evidence" value="ECO:0007669"/>
    <property type="project" value="TreeGrafter"/>
</dbReference>
<dbReference type="PANTHER" id="PTHR23086:SF126">
    <property type="entry name" value="PIPK DOMAIN-CONTAINING PROTEIN"/>
    <property type="match status" value="1"/>
</dbReference>
<dbReference type="InterPro" id="IPR002498">
    <property type="entry name" value="PInositol-4-P-4/5-kinase_core"/>
</dbReference>
<dbReference type="Gene3D" id="3.30.800.10">
    <property type="entry name" value="Phosphatidylinositol Phosphate Kinase II Beta"/>
    <property type="match status" value="1"/>
</dbReference>
<evidence type="ECO:0000259" key="3">
    <source>
        <dbReference type="PROSITE" id="PS51455"/>
    </source>
</evidence>
<dbReference type="PROSITE" id="PS51455">
    <property type="entry name" value="PIPK"/>
    <property type="match status" value="1"/>
</dbReference>
<gene>
    <name evidence="4" type="ORF">BDY21DRAFT_371017</name>
</gene>
<evidence type="ECO:0000313" key="4">
    <source>
        <dbReference type="EMBL" id="KAF2458115.1"/>
    </source>
</evidence>
<sequence length="353" mass="40099">MGIRDTQISNSILGAIFQDVQSTKATLIARLQAFFSVFHLTLKRYQYGLFKDLRTQVWKIDEEEYKNSFRGSGKKGKLKAVGDLGYSGSTFFTTSNSKFLIKSLPRASESKFFANELIQPYAEHMRENPTSLLVRITDFLYAPYFSIGAVLNLAPPNHIIMENVLYGKASDERGDEWETYDLKPNDYFYPERDIANGHLAPESVKSRLIDYFPDKIRMSQEDKKGLMDILKRDTSLLASNNAIDYSLFLVRYPATTKPVEPSSSPGSPPRSLQTGSASPFRTGLSSSDGKWIYRLVVLDFFWAKHTVRAKTMTALVKTFNKVVSKKGPMSITTKPDEYQTRFMKMIENLVETS</sequence>
<keyword evidence="1" id="KW-0418">Kinase</keyword>
<dbReference type="InterPro" id="IPR027484">
    <property type="entry name" value="PInositol-4-P-5-kinase_N"/>
</dbReference>
<feature type="compositionally biased region" description="Low complexity" evidence="2">
    <location>
        <begin position="258"/>
        <end position="271"/>
    </location>
</feature>
<feature type="domain" description="PIPK" evidence="3">
    <location>
        <begin position="1"/>
        <end position="350"/>
    </location>
</feature>
<proteinExistence type="predicted"/>
<dbReference type="GO" id="GO:0016308">
    <property type="term" value="F:1-phosphatidylinositol-4-phosphate 5-kinase activity"/>
    <property type="evidence" value="ECO:0007669"/>
    <property type="project" value="TreeGrafter"/>
</dbReference>
<dbReference type="OrthoDB" id="70770at2759"/>
<evidence type="ECO:0000256" key="1">
    <source>
        <dbReference type="PROSITE-ProRule" id="PRU00781"/>
    </source>
</evidence>
<dbReference type="EMBL" id="MU001678">
    <property type="protein sequence ID" value="KAF2458115.1"/>
    <property type="molecule type" value="Genomic_DNA"/>
</dbReference>
<name>A0A6A6P280_9PEZI</name>
<dbReference type="SUPFAM" id="SSF56104">
    <property type="entry name" value="SAICAR synthase-like"/>
    <property type="match status" value="1"/>
</dbReference>
<accession>A0A6A6P280</accession>
<dbReference type="PANTHER" id="PTHR23086">
    <property type="entry name" value="PHOSPHATIDYLINOSITOL-4-PHOSPHATE 5-KINASE"/>
    <property type="match status" value="1"/>
</dbReference>
<dbReference type="SMART" id="SM00330">
    <property type="entry name" value="PIPKc"/>
    <property type="match status" value="1"/>
</dbReference>
<dbReference type="GO" id="GO:0005524">
    <property type="term" value="F:ATP binding"/>
    <property type="evidence" value="ECO:0007669"/>
    <property type="project" value="UniProtKB-UniRule"/>
</dbReference>
<protein>
    <recommendedName>
        <fullName evidence="3">PIPK domain-containing protein</fullName>
    </recommendedName>
</protein>
<evidence type="ECO:0000313" key="5">
    <source>
        <dbReference type="Proteomes" id="UP000799766"/>
    </source>
</evidence>
<organism evidence="4 5">
    <name type="scientific">Lineolata rhizophorae</name>
    <dbReference type="NCBI Taxonomy" id="578093"/>
    <lineage>
        <taxon>Eukaryota</taxon>
        <taxon>Fungi</taxon>
        <taxon>Dikarya</taxon>
        <taxon>Ascomycota</taxon>
        <taxon>Pezizomycotina</taxon>
        <taxon>Dothideomycetes</taxon>
        <taxon>Dothideomycetes incertae sedis</taxon>
        <taxon>Lineolatales</taxon>
        <taxon>Lineolataceae</taxon>
        <taxon>Lineolata</taxon>
    </lineage>
</organism>
<dbReference type="Gene3D" id="3.30.810.10">
    <property type="entry name" value="2-Layer Sandwich"/>
    <property type="match status" value="1"/>
</dbReference>
<keyword evidence="1" id="KW-0808">Transferase</keyword>
<dbReference type="GO" id="GO:0005886">
    <property type="term" value="C:plasma membrane"/>
    <property type="evidence" value="ECO:0007669"/>
    <property type="project" value="TreeGrafter"/>
</dbReference>
<feature type="compositionally biased region" description="Polar residues" evidence="2">
    <location>
        <begin position="272"/>
        <end position="284"/>
    </location>
</feature>
<keyword evidence="1" id="KW-0547">Nucleotide-binding</keyword>
<dbReference type="Pfam" id="PF01504">
    <property type="entry name" value="PIP5K"/>
    <property type="match status" value="1"/>
</dbReference>